<gene>
    <name evidence="2" type="ORF">C7H52_11295</name>
</gene>
<dbReference type="Pfam" id="PF00027">
    <property type="entry name" value="cNMP_binding"/>
    <property type="match status" value="1"/>
</dbReference>
<dbReference type="Gene3D" id="2.60.120.10">
    <property type="entry name" value="Jelly Rolls"/>
    <property type="match status" value="1"/>
</dbReference>
<dbReference type="EMBL" id="PXOQ01000015">
    <property type="protein sequence ID" value="PSG86578.1"/>
    <property type="molecule type" value="Genomic_DNA"/>
</dbReference>
<dbReference type="Proteomes" id="UP000238426">
    <property type="component" value="Unassembled WGS sequence"/>
</dbReference>
<reference evidence="2 3" key="1">
    <citation type="submission" date="2018-03" db="EMBL/GenBank/DDBJ databases">
        <title>Mesoflavibacter sp. HG37 and Mesoflavibacter sp. HG96 sp.nov., two marine bacteria isolated from seawater of Western Pacific Ocean.</title>
        <authorList>
            <person name="Cheng H."/>
            <person name="Wu Y.-H."/>
            <person name="Guo L.-L."/>
            <person name="Xu X.-W."/>
        </authorList>
    </citation>
    <scope>NUCLEOTIDE SEQUENCE [LARGE SCALE GENOMIC DNA]</scope>
    <source>
        <strain evidence="2 3">KCTC 32269</strain>
    </source>
</reference>
<keyword evidence="3" id="KW-1185">Reference proteome</keyword>
<organism evidence="2 3">
    <name type="scientific">Aurantibacter aestuarii</name>
    <dbReference type="NCBI Taxonomy" id="1266046"/>
    <lineage>
        <taxon>Bacteria</taxon>
        <taxon>Pseudomonadati</taxon>
        <taxon>Bacteroidota</taxon>
        <taxon>Flavobacteriia</taxon>
        <taxon>Flavobacteriales</taxon>
        <taxon>Flavobacteriaceae</taxon>
        <taxon>Aurantibacter</taxon>
    </lineage>
</organism>
<protein>
    <recommendedName>
        <fullName evidence="1">Cyclic nucleotide-binding domain-containing protein</fullName>
    </recommendedName>
</protein>
<evidence type="ECO:0000259" key="1">
    <source>
        <dbReference type="Pfam" id="PF00027"/>
    </source>
</evidence>
<evidence type="ECO:0000313" key="3">
    <source>
        <dbReference type="Proteomes" id="UP000238426"/>
    </source>
</evidence>
<accession>A0A2T1N5K9</accession>
<dbReference type="InterPro" id="IPR018490">
    <property type="entry name" value="cNMP-bd_dom_sf"/>
</dbReference>
<dbReference type="AlphaFoldDB" id="A0A2T1N5K9"/>
<evidence type="ECO:0000313" key="2">
    <source>
        <dbReference type="EMBL" id="PSG86578.1"/>
    </source>
</evidence>
<dbReference type="OrthoDB" id="1092431at2"/>
<name>A0A2T1N5K9_9FLAO</name>
<comment type="caution">
    <text evidence="2">The sequence shown here is derived from an EMBL/GenBank/DDBJ whole genome shotgun (WGS) entry which is preliminary data.</text>
</comment>
<proteinExistence type="predicted"/>
<dbReference type="CDD" id="cd00038">
    <property type="entry name" value="CAP_ED"/>
    <property type="match status" value="1"/>
</dbReference>
<dbReference type="SUPFAM" id="SSF51206">
    <property type="entry name" value="cAMP-binding domain-like"/>
    <property type="match status" value="1"/>
</dbReference>
<dbReference type="InterPro" id="IPR014710">
    <property type="entry name" value="RmlC-like_jellyroll"/>
</dbReference>
<dbReference type="InterPro" id="IPR000595">
    <property type="entry name" value="cNMP-bd_dom"/>
</dbReference>
<sequence length="191" mass="22462">MHLNSLINYINDIVNLTAEEVSILNNFVTERKYLKNQFIIQQGDVCKTESFIVSGCTKTFYSNENGQEHIIMFSIENWWTADIGSFVSQTPADFNVQCLEDTTVIQFHYDTIEVLFEKVPKLERFFRKIIERAFVASQKRLIRNLSLTAKERYLHFKNAYPEIEQRIPQYMIASYLGITKEFFSKMKNSLV</sequence>
<feature type="domain" description="Cyclic nucleotide-binding" evidence="1">
    <location>
        <begin position="30"/>
        <end position="117"/>
    </location>
</feature>